<dbReference type="EMBL" id="KZ805445">
    <property type="protein sequence ID" value="PVH97132.1"/>
    <property type="molecule type" value="Genomic_DNA"/>
</dbReference>
<sequence length="176" mass="20745">RRRPEDDPENQEIVRLRMERMSWTGIVNTMNQYRREEGREEDFTTASVYGRFVRNGPRIAIKKGEVGFDPKDYMYLRNPHHHLPESFKVQPTQNWGNGVSRKRMRGEGNEEQELKGNIRMKMEAEAQKAALETKAYSELLIQAVNNVNAEYWVTVADEMDRLVGKYFEPLACEKRY</sequence>
<dbReference type="AlphaFoldDB" id="A0A2V1DG82"/>
<dbReference type="Proteomes" id="UP000244855">
    <property type="component" value="Unassembled WGS sequence"/>
</dbReference>
<proteinExistence type="predicted"/>
<organism evidence="1 2">
    <name type="scientific">Periconia macrospinosa</name>
    <dbReference type="NCBI Taxonomy" id="97972"/>
    <lineage>
        <taxon>Eukaryota</taxon>
        <taxon>Fungi</taxon>
        <taxon>Dikarya</taxon>
        <taxon>Ascomycota</taxon>
        <taxon>Pezizomycotina</taxon>
        <taxon>Dothideomycetes</taxon>
        <taxon>Pleosporomycetidae</taxon>
        <taxon>Pleosporales</taxon>
        <taxon>Massarineae</taxon>
        <taxon>Periconiaceae</taxon>
        <taxon>Periconia</taxon>
    </lineage>
</organism>
<dbReference type="OrthoDB" id="3438274at2759"/>
<keyword evidence="2" id="KW-1185">Reference proteome</keyword>
<protein>
    <submittedName>
        <fullName evidence="1">Uncharacterized protein</fullName>
    </submittedName>
</protein>
<accession>A0A2V1DG82</accession>
<feature type="non-terminal residue" evidence="1">
    <location>
        <position position="176"/>
    </location>
</feature>
<reference evidence="1 2" key="1">
    <citation type="journal article" date="2018" name="Sci. Rep.">
        <title>Comparative genomics provides insights into the lifestyle and reveals functional heterogeneity of dark septate endophytic fungi.</title>
        <authorList>
            <person name="Knapp D.G."/>
            <person name="Nemeth J.B."/>
            <person name="Barry K."/>
            <person name="Hainaut M."/>
            <person name="Henrissat B."/>
            <person name="Johnson J."/>
            <person name="Kuo A."/>
            <person name="Lim J.H.P."/>
            <person name="Lipzen A."/>
            <person name="Nolan M."/>
            <person name="Ohm R.A."/>
            <person name="Tamas L."/>
            <person name="Grigoriev I.V."/>
            <person name="Spatafora J.W."/>
            <person name="Nagy L.G."/>
            <person name="Kovacs G.M."/>
        </authorList>
    </citation>
    <scope>NUCLEOTIDE SEQUENCE [LARGE SCALE GENOMIC DNA]</scope>
    <source>
        <strain evidence="1 2">DSE2036</strain>
    </source>
</reference>
<gene>
    <name evidence="1" type="ORF">DM02DRAFT_477175</name>
</gene>
<feature type="non-terminal residue" evidence="1">
    <location>
        <position position="1"/>
    </location>
</feature>
<name>A0A2V1DG82_9PLEO</name>
<evidence type="ECO:0000313" key="2">
    <source>
        <dbReference type="Proteomes" id="UP000244855"/>
    </source>
</evidence>
<evidence type="ECO:0000313" key="1">
    <source>
        <dbReference type="EMBL" id="PVH97132.1"/>
    </source>
</evidence>